<dbReference type="EMBL" id="CP042437">
    <property type="protein sequence ID" value="QEC75764.1"/>
    <property type="molecule type" value="Genomic_DNA"/>
</dbReference>
<dbReference type="RefSeq" id="WP_147052954.1">
    <property type="nucleotide sequence ID" value="NZ_CP042437.1"/>
</dbReference>
<reference evidence="1 2" key="1">
    <citation type="journal article" date="2013" name="J. Microbiol.">
        <title>Mucilaginibacter ginsenosidivorax sp. nov., with ginsenoside converting activity isolated from sediment.</title>
        <authorList>
            <person name="Kim J.K."/>
            <person name="Choi T.E."/>
            <person name="Liu Q.M."/>
            <person name="Park H.Y."/>
            <person name="Yi T.H."/>
            <person name="Yoon M.H."/>
            <person name="Kim S.C."/>
            <person name="Im W.T."/>
        </authorList>
    </citation>
    <scope>NUCLEOTIDE SEQUENCE [LARGE SCALE GENOMIC DNA]</scope>
    <source>
        <strain evidence="1 2">KHI28</strain>
    </source>
</reference>
<keyword evidence="2" id="KW-1185">Reference proteome</keyword>
<dbReference type="AlphaFoldDB" id="A0A5B8VVR7"/>
<name>A0A5B8VVR7_9SPHI</name>
<organism evidence="1 2">
    <name type="scientific">Mucilaginibacter ginsenosidivorax</name>
    <dbReference type="NCBI Taxonomy" id="862126"/>
    <lineage>
        <taxon>Bacteria</taxon>
        <taxon>Pseudomonadati</taxon>
        <taxon>Bacteroidota</taxon>
        <taxon>Sphingobacteriia</taxon>
        <taxon>Sphingobacteriales</taxon>
        <taxon>Sphingobacteriaceae</taxon>
        <taxon>Mucilaginibacter</taxon>
    </lineage>
</organism>
<evidence type="ECO:0000313" key="1">
    <source>
        <dbReference type="EMBL" id="QEC75764.1"/>
    </source>
</evidence>
<sequence>MPPRQTISFFDKLSKQVISIQVAGSAQLPQSAGYFNTDTKQVLLGRDRFSEWETLTGHLERQIEFILSLQKVTGEESQEISVRN</sequence>
<accession>A0A5B8VVR7</accession>
<dbReference type="OrthoDB" id="677348at2"/>
<proteinExistence type="predicted"/>
<gene>
    <name evidence="1" type="ORF">FSB76_07280</name>
</gene>
<evidence type="ECO:0000313" key="2">
    <source>
        <dbReference type="Proteomes" id="UP000321362"/>
    </source>
</evidence>
<dbReference type="KEGG" id="mgk:FSB76_07280"/>
<protein>
    <submittedName>
        <fullName evidence="1">Uncharacterized protein</fullName>
    </submittedName>
</protein>
<dbReference type="Proteomes" id="UP000321362">
    <property type="component" value="Chromosome"/>
</dbReference>